<organism evidence="4">
    <name type="scientific">Schlesneria paludicola</name>
    <dbReference type="NCBI Taxonomy" id="360056"/>
    <lineage>
        <taxon>Bacteria</taxon>
        <taxon>Pseudomonadati</taxon>
        <taxon>Planctomycetota</taxon>
        <taxon>Planctomycetia</taxon>
        <taxon>Planctomycetales</taxon>
        <taxon>Planctomycetaceae</taxon>
        <taxon>Schlesneria</taxon>
    </lineage>
</organism>
<evidence type="ECO:0008006" key="5">
    <source>
        <dbReference type="Google" id="ProtNLM"/>
    </source>
</evidence>
<accession>A0A7C4QVQ4</accession>
<evidence type="ECO:0000256" key="1">
    <source>
        <dbReference type="ARBA" id="ARBA00002397"/>
    </source>
</evidence>
<gene>
    <name evidence="4" type="ORF">ENS64_09960</name>
</gene>
<dbReference type="Pfam" id="PF05130">
    <property type="entry name" value="FlgN"/>
    <property type="match status" value="1"/>
</dbReference>
<name>A0A7C4QVQ4_9PLAN</name>
<evidence type="ECO:0000313" key="4">
    <source>
        <dbReference type="EMBL" id="HGT39570.1"/>
    </source>
</evidence>
<sequence length="165" mass="18554">MPMVPTWWDEVARFVDALDETQRELLEVLRQQRRALVRADAAELERLNSAASDASCRLQQLSAWRARLLEQAAAEEAPAASLSVVLARRATPTAEMLRARLHLIHQRFAEIRREAWVQWIITHRSHNLFADLLELIANGGEKPPTYQTETPPTLPSGGVMLDAAA</sequence>
<dbReference type="Gene3D" id="1.20.58.300">
    <property type="entry name" value="FlgN-like"/>
    <property type="match status" value="1"/>
</dbReference>
<protein>
    <recommendedName>
        <fullName evidence="5">Flagellar protein FlgN</fullName>
    </recommendedName>
</protein>
<dbReference type="AlphaFoldDB" id="A0A7C4QVQ4"/>
<dbReference type="SUPFAM" id="SSF140566">
    <property type="entry name" value="FlgN-like"/>
    <property type="match status" value="1"/>
</dbReference>
<reference evidence="4" key="1">
    <citation type="journal article" date="2020" name="mSystems">
        <title>Genome- and Community-Level Interaction Insights into Carbon Utilization and Element Cycling Functions of Hydrothermarchaeota in Hydrothermal Sediment.</title>
        <authorList>
            <person name="Zhou Z."/>
            <person name="Liu Y."/>
            <person name="Xu W."/>
            <person name="Pan J."/>
            <person name="Luo Z.H."/>
            <person name="Li M."/>
        </authorList>
    </citation>
    <scope>NUCLEOTIDE SEQUENCE [LARGE SCALE GENOMIC DNA]</scope>
    <source>
        <strain evidence="4">SpSt-508</strain>
    </source>
</reference>
<dbReference type="EMBL" id="DSVQ01000012">
    <property type="protein sequence ID" value="HGT39570.1"/>
    <property type="molecule type" value="Genomic_DNA"/>
</dbReference>
<comment type="function">
    <text evidence="1">Required for the efficient initiation of filament assembly.</text>
</comment>
<dbReference type="InterPro" id="IPR007809">
    <property type="entry name" value="FlgN-like"/>
</dbReference>
<dbReference type="GO" id="GO:0044780">
    <property type="term" value="P:bacterial-type flagellum assembly"/>
    <property type="evidence" value="ECO:0007669"/>
    <property type="project" value="InterPro"/>
</dbReference>
<comment type="caution">
    <text evidence="4">The sequence shown here is derived from an EMBL/GenBank/DDBJ whole genome shotgun (WGS) entry which is preliminary data.</text>
</comment>
<comment type="similarity">
    <text evidence="2">Belongs to the FlgN family.</text>
</comment>
<dbReference type="InterPro" id="IPR036679">
    <property type="entry name" value="FlgN-like_sf"/>
</dbReference>
<evidence type="ECO:0000256" key="3">
    <source>
        <dbReference type="ARBA" id="ARBA00022795"/>
    </source>
</evidence>
<evidence type="ECO:0000256" key="2">
    <source>
        <dbReference type="ARBA" id="ARBA00007703"/>
    </source>
</evidence>
<keyword evidence="3" id="KW-1005">Bacterial flagellum biogenesis</keyword>
<proteinExistence type="inferred from homology"/>